<name>A0A0A1TDH7_9HYPO</name>
<feature type="domain" description="Trafficking protein particle complex II-specific subunit 65 IgD3" evidence="2">
    <location>
        <begin position="415"/>
        <end position="589"/>
    </location>
</feature>
<dbReference type="STRING" id="1531966.A0A0A1TDH7"/>
<dbReference type="InterPro" id="IPR055420">
    <property type="entry name" value="IgD3_Trs65"/>
</dbReference>
<feature type="region of interest" description="Disordered" evidence="1">
    <location>
        <begin position="482"/>
        <end position="506"/>
    </location>
</feature>
<organism evidence="3 4">
    <name type="scientific">[Torrubiella] hemipterigena</name>
    <dbReference type="NCBI Taxonomy" id="1531966"/>
    <lineage>
        <taxon>Eukaryota</taxon>
        <taxon>Fungi</taxon>
        <taxon>Dikarya</taxon>
        <taxon>Ascomycota</taxon>
        <taxon>Pezizomycotina</taxon>
        <taxon>Sordariomycetes</taxon>
        <taxon>Hypocreomycetidae</taxon>
        <taxon>Hypocreales</taxon>
        <taxon>Clavicipitaceae</taxon>
        <taxon>Clavicipitaceae incertae sedis</taxon>
        <taxon>'Torrubiella' clade</taxon>
    </lineage>
</organism>
<feature type="compositionally biased region" description="Low complexity" evidence="1">
    <location>
        <begin position="395"/>
        <end position="405"/>
    </location>
</feature>
<dbReference type="PANTHER" id="PTHR28159:SF1">
    <property type="entry name" value="TRAFFICKING PROTEIN PARTICLE COMPLEX II-SPECIFIC SUBUNIT 65"/>
    <property type="match status" value="1"/>
</dbReference>
<dbReference type="InterPro" id="IPR024662">
    <property type="entry name" value="Trs65"/>
</dbReference>
<evidence type="ECO:0000313" key="4">
    <source>
        <dbReference type="Proteomes" id="UP000039046"/>
    </source>
</evidence>
<dbReference type="GO" id="GO:0005802">
    <property type="term" value="C:trans-Golgi network"/>
    <property type="evidence" value="ECO:0007669"/>
    <property type="project" value="TreeGrafter"/>
</dbReference>
<dbReference type="Pfam" id="PF12735">
    <property type="entry name" value="IgD3_Trs65"/>
    <property type="match status" value="1"/>
</dbReference>
<dbReference type="AlphaFoldDB" id="A0A0A1TDH7"/>
<dbReference type="GO" id="GO:0006891">
    <property type="term" value="P:intra-Golgi vesicle-mediated transport"/>
    <property type="evidence" value="ECO:0007669"/>
    <property type="project" value="InterPro"/>
</dbReference>
<proteinExistence type="predicted"/>
<gene>
    <name evidence="3" type="ORF">VHEMI10593</name>
</gene>
<keyword evidence="4" id="KW-1185">Reference proteome</keyword>
<accession>A0A0A1TDH7</accession>
<dbReference type="PANTHER" id="PTHR28159">
    <property type="entry name" value="TRAFFICKING PROTEIN PARTICLE COMPLEX II-SPECIFIC SUBUNIT 65"/>
    <property type="match status" value="1"/>
</dbReference>
<evidence type="ECO:0000256" key="1">
    <source>
        <dbReference type="SAM" id="MobiDB-lite"/>
    </source>
</evidence>
<sequence length="594" mass="64194">MAASVQPPEEPAEGATSFADQAALTYLVPADTNLTLDDAFRELVREKGSIESIETRDSLFFDESTDVLIVLEAPSMDQDALKTHLKRLIINLEAHVVNGQIQSRDAPSSELIYAGTVTDTADPYIISDSGDSSIEPDSTQKIYAVWKLPVHLIRPRMRLQRPSVIFSASAALKPVIAADTMHSTRSGYLTSGQPSSINLLESFGGDPLLQGIQPKLSALRVSRVAPVTRGQDVAARLRVLPQLQLPVHAIVHSRIRFTKPQTSPPTSTIIGQLEFDFTPDFDCEVILDEISLSTATGVVECLSDDVALKLPLSCVAHDHITLLYEIKQQKLDVAPKDNSGSLDIVVSASALVNPGVCTPRINMKWSAILDFSNPNNPTPRTPLDTGLHRSHRPAQLSLSSSQSVVTPLKSPSVTQPDALPGLEASAARAEAVIPDLGITMSFSAPTETIYTGDVFSWTVYILNRASEKSTRPPRKLALVPVPKRRRHEARPVRPPSTATRRQGEKEVADAAIDENVVHAMQKNALVEGADIISLSADTRIGPLGPGACHAVELQFLALRPGIAEMEAIRVVDIASQEHVEIQDLPVTIIEPAPA</sequence>
<dbReference type="HOGENOM" id="CLU_015118_0_0_1"/>
<dbReference type="GO" id="GO:1990071">
    <property type="term" value="C:TRAPPII protein complex"/>
    <property type="evidence" value="ECO:0007669"/>
    <property type="project" value="InterPro"/>
</dbReference>
<dbReference type="Proteomes" id="UP000039046">
    <property type="component" value="Unassembled WGS sequence"/>
</dbReference>
<feature type="region of interest" description="Disordered" evidence="1">
    <location>
        <begin position="375"/>
        <end position="417"/>
    </location>
</feature>
<protein>
    <recommendedName>
        <fullName evidence="2">Trafficking protein particle complex II-specific subunit 65 IgD3 domain-containing protein</fullName>
    </recommendedName>
</protein>
<evidence type="ECO:0000313" key="3">
    <source>
        <dbReference type="EMBL" id="CEJ95091.1"/>
    </source>
</evidence>
<dbReference type="EMBL" id="CDHN01000008">
    <property type="protein sequence ID" value="CEJ95091.1"/>
    <property type="molecule type" value="Genomic_DNA"/>
</dbReference>
<evidence type="ECO:0000259" key="2">
    <source>
        <dbReference type="Pfam" id="PF12735"/>
    </source>
</evidence>
<reference evidence="3 4" key="1">
    <citation type="journal article" date="2015" name="Genome Announc.">
        <title>Draft Genome Sequence and Gene Annotation of the Entomopathogenic Fungus Verticillium hemipterigenum.</title>
        <authorList>
            <person name="Horn F."/>
            <person name="Habel A."/>
            <person name="Scharf D.H."/>
            <person name="Dworschak J."/>
            <person name="Brakhage A.A."/>
            <person name="Guthke R."/>
            <person name="Hertweck C."/>
            <person name="Linde J."/>
        </authorList>
    </citation>
    <scope>NUCLEOTIDE SEQUENCE [LARGE SCALE GENOMIC DNA]</scope>
</reference>